<name>A0A383BRX5_9ZZZZ</name>
<evidence type="ECO:0008006" key="2">
    <source>
        <dbReference type="Google" id="ProtNLM"/>
    </source>
</evidence>
<organism evidence="1">
    <name type="scientific">marine metagenome</name>
    <dbReference type="NCBI Taxonomy" id="408172"/>
    <lineage>
        <taxon>unclassified sequences</taxon>
        <taxon>metagenomes</taxon>
        <taxon>ecological metagenomes</taxon>
    </lineage>
</organism>
<feature type="non-terminal residue" evidence="1">
    <location>
        <position position="1"/>
    </location>
</feature>
<dbReference type="Gene3D" id="3.40.50.12500">
    <property type="match status" value="1"/>
</dbReference>
<evidence type="ECO:0000313" key="1">
    <source>
        <dbReference type="EMBL" id="SVE22553.1"/>
    </source>
</evidence>
<sequence>EKDFINVIKDKEIDFFVNRIECYNPLTKENLIRMSEKVTEVTKDILPDQKIDCVVYGCTSGTIAAGYNSIEEKIKLAKPEAKVTTPSTAAIKALKKLEIEKISIFTPYSKKLNDEVVEYFKKENFNVTSNSYFDIESDFDIGKVDQNYLYEVLSKIDLNDADALFVSCTALPVLPIIDKLEKKLNKVVLSSNQALIWDTLEKIGKNDSIKGFGKLFNSN</sequence>
<dbReference type="AlphaFoldDB" id="A0A383BRX5"/>
<dbReference type="InterPro" id="IPR026286">
    <property type="entry name" value="MaiA/AMDase"/>
</dbReference>
<dbReference type="PIRSF" id="PIRSF015736">
    <property type="entry name" value="MI"/>
    <property type="match status" value="1"/>
</dbReference>
<gene>
    <name evidence="1" type="ORF">METZ01_LOCUS475407</name>
</gene>
<accession>A0A383BRX5</accession>
<dbReference type="PANTHER" id="PTHR40267">
    <property type="entry name" value="BLR3294 PROTEIN"/>
    <property type="match status" value="1"/>
</dbReference>
<dbReference type="PANTHER" id="PTHR40267:SF1">
    <property type="entry name" value="BLR3294 PROTEIN"/>
    <property type="match status" value="1"/>
</dbReference>
<proteinExistence type="predicted"/>
<dbReference type="EMBL" id="UINC01202648">
    <property type="protein sequence ID" value="SVE22553.1"/>
    <property type="molecule type" value="Genomic_DNA"/>
</dbReference>
<protein>
    <recommendedName>
        <fullName evidence="2">Racemase</fullName>
    </recommendedName>
</protein>
<dbReference type="InterPro" id="IPR053714">
    <property type="entry name" value="Iso_Racemase_Enz_sf"/>
</dbReference>
<reference evidence="1" key="1">
    <citation type="submission" date="2018-05" db="EMBL/GenBank/DDBJ databases">
        <authorList>
            <person name="Lanie J.A."/>
            <person name="Ng W.-L."/>
            <person name="Kazmierczak K.M."/>
            <person name="Andrzejewski T.M."/>
            <person name="Davidsen T.M."/>
            <person name="Wayne K.J."/>
            <person name="Tettelin H."/>
            <person name="Glass J.I."/>
            <person name="Rusch D."/>
            <person name="Podicherti R."/>
            <person name="Tsui H.-C.T."/>
            <person name="Winkler M.E."/>
        </authorList>
    </citation>
    <scope>NUCLEOTIDE SEQUENCE</scope>
</reference>
<dbReference type="Pfam" id="PF17645">
    <property type="entry name" value="Amdase"/>
    <property type="match status" value="1"/>
</dbReference>